<sequence length="43" mass="4897">MLGACHARYYSPLGAHGEKQFQRWPVFFPHLVVFGRFGNGGIF</sequence>
<evidence type="ECO:0000313" key="1">
    <source>
        <dbReference type="EMBL" id="SJN11576.1"/>
    </source>
</evidence>
<organism evidence="1 2">
    <name type="scientific">Halomonas citrativorans</name>
    <dbReference type="NCBI Taxonomy" id="2742612"/>
    <lineage>
        <taxon>Bacteria</taxon>
        <taxon>Pseudomonadati</taxon>
        <taxon>Pseudomonadota</taxon>
        <taxon>Gammaproteobacteria</taxon>
        <taxon>Oceanospirillales</taxon>
        <taxon>Halomonadaceae</taxon>
        <taxon>Halomonas</taxon>
    </lineage>
</organism>
<proteinExistence type="predicted"/>
<evidence type="ECO:0000313" key="2">
    <source>
        <dbReference type="Proteomes" id="UP000196331"/>
    </source>
</evidence>
<accession>A0A1R4HVU1</accession>
<name>A0A1R4HVU1_9GAMM</name>
<dbReference type="Proteomes" id="UP000196331">
    <property type="component" value="Unassembled WGS sequence"/>
</dbReference>
<gene>
    <name evidence="1" type="ORF">CZ787_06230</name>
</gene>
<dbReference type="EMBL" id="FUKM01000023">
    <property type="protein sequence ID" value="SJN11576.1"/>
    <property type="molecule type" value="Genomic_DNA"/>
</dbReference>
<comment type="caution">
    <text evidence="1">The sequence shown here is derived from an EMBL/GenBank/DDBJ whole genome shotgun (WGS) entry which is preliminary data.</text>
</comment>
<dbReference type="AlphaFoldDB" id="A0A1R4HVU1"/>
<reference evidence="1 2" key="1">
    <citation type="submission" date="2017-02" db="EMBL/GenBank/DDBJ databases">
        <authorList>
            <person name="Dridi B."/>
        </authorList>
    </citation>
    <scope>NUCLEOTIDE SEQUENCE [LARGE SCALE GENOMIC DNA]</scope>
    <source>
        <strain evidence="1 2">JB380</strain>
    </source>
</reference>
<protein>
    <submittedName>
        <fullName evidence="1">Uncharacterized protein</fullName>
    </submittedName>
</protein>